<evidence type="ECO:0000256" key="5">
    <source>
        <dbReference type="ARBA" id="ARBA00037066"/>
    </source>
</evidence>
<name>A0ABV4AGE1_9GAMM</name>
<keyword evidence="2" id="KW-0547">Nucleotide-binding</keyword>
<dbReference type="SMART" id="SM00382">
    <property type="entry name" value="AAA"/>
    <property type="match status" value="1"/>
</dbReference>
<protein>
    <submittedName>
        <fullName evidence="7">ABC transporter ATP-binding protein</fullName>
    </submittedName>
</protein>
<dbReference type="RefSeq" id="WP_369454362.1">
    <property type="nucleotide sequence ID" value="NZ_JBGCUO010000001.1"/>
</dbReference>
<gene>
    <name evidence="7" type="ORF">AB5I84_03045</name>
</gene>
<dbReference type="Gene3D" id="3.40.50.300">
    <property type="entry name" value="P-loop containing nucleotide triphosphate hydrolases"/>
    <property type="match status" value="1"/>
</dbReference>
<proteinExistence type="predicted"/>
<dbReference type="InterPro" id="IPR003593">
    <property type="entry name" value="AAA+_ATPase"/>
</dbReference>
<dbReference type="SUPFAM" id="SSF52540">
    <property type="entry name" value="P-loop containing nucleoside triphosphate hydrolases"/>
    <property type="match status" value="1"/>
</dbReference>
<dbReference type="CDD" id="cd03214">
    <property type="entry name" value="ABC_Iron-Siderophores_B12_Hemin"/>
    <property type="match status" value="1"/>
</dbReference>
<comment type="function">
    <text evidence="5">Part of the ABC transporter complex HmuTUV involved in hemin import. Responsible for energy coupling to the transport system.</text>
</comment>
<evidence type="ECO:0000259" key="6">
    <source>
        <dbReference type="PROSITE" id="PS50893"/>
    </source>
</evidence>
<evidence type="ECO:0000256" key="2">
    <source>
        <dbReference type="ARBA" id="ARBA00022741"/>
    </source>
</evidence>
<dbReference type="GO" id="GO:0005524">
    <property type="term" value="F:ATP binding"/>
    <property type="evidence" value="ECO:0007669"/>
    <property type="project" value="UniProtKB-KW"/>
</dbReference>
<evidence type="ECO:0000313" key="7">
    <source>
        <dbReference type="EMBL" id="MEY1661121.1"/>
    </source>
</evidence>
<dbReference type="PANTHER" id="PTHR42794">
    <property type="entry name" value="HEMIN IMPORT ATP-BINDING PROTEIN HMUV"/>
    <property type="match status" value="1"/>
</dbReference>
<organism evidence="7 8">
    <name type="scientific">Isoalcanivorax beigongshangi</name>
    <dbReference type="NCBI Taxonomy" id="3238810"/>
    <lineage>
        <taxon>Bacteria</taxon>
        <taxon>Pseudomonadati</taxon>
        <taxon>Pseudomonadota</taxon>
        <taxon>Gammaproteobacteria</taxon>
        <taxon>Oceanospirillales</taxon>
        <taxon>Alcanivoracaceae</taxon>
        <taxon>Isoalcanivorax</taxon>
    </lineage>
</organism>
<dbReference type="InterPro" id="IPR027417">
    <property type="entry name" value="P-loop_NTPase"/>
</dbReference>
<accession>A0ABV4AGE1</accession>
<sequence length="273" mass="29202">MTALVLQLDRLDPGIPGRTLAPLSLTIQAGECWGILGPNGAGKTTLLHTLAGLRSPAAGQIRLDGQRLSQWPRQALAQRRAVVFQTQQDSFPTTVREAVLLGRYPWRAGWQGETDADHHRVDQALAALSLTALAQRPLEQLSGGERQRVALAVADALAPALWLVDEPTNHLDLHHQVQVMRRLSHHAQAGAAVVMCLHDVNLAARWCDRVLLLGTDGQHQAGDAATLLTEQRLSALYGEPLSRAWLAGAPVFVPTAVAGLDAAAAPAVEPPNA</sequence>
<reference evidence="7 8" key="1">
    <citation type="submission" date="2024-07" db="EMBL/GenBank/DDBJ databases">
        <authorList>
            <person name="Ren Q."/>
        </authorList>
    </citation>
    <scope>NUCLEOTIDE SEQUENCE [LARGE SCALE GENOMIC DNA]</scope>
    <source>
        <strain evidence="7 8">REN37</strain>
    </source>
</reference>
<evidence type="ECO:0000256" key="4">
    <source>
        <dbReference type="ARBA" id="ARBA00022967"/>
    </source>
</evidence>
<evidence type="ECO:0000256" key="1">
    <source>
        <dbReference type="ARBA" id="ARBA00022448"/>
    </source>
</evidence>
<evidence type="ECO:0000313" key="8">
    <source>
        <dbReference type="Proteomes" id="UP001562065"/>
    </source>
</evidence>
<dbReference type="PANTHER" id="PTHR42794:SF1">
    <property type="entry name" value="HEMIN IMPORT ATP-BINDING PROTEIN HMUV"/>
    <property type="match status" value="1"/>
</dbReference>
<comment type="caution">
    <text evidence="7">The sequence shown here is derived from an EMBL/GenBank/DDBJ whole genome shotgun (WGS) entry which is preliminary data.</text>
</comment>
<evidence type="ECO:0000256" key="3">
    <source>
        <dbReference type="ARBA" id="ARBA00022840"/>
    </source>
</evidence>
<dbReference type="PROSITE" id="PS50893">
    <property type="entry name" value="ABC_TRANSPORTER_2"/>
    <property type="match status" value="1"/>
</dbReference>
<dbReference type="Pfam" id="PF00005">
    <property type="entry name" value="ABC_tran"/>
    <property type="match status" value="1"/>
</dbReference>
<dbReference type="EMBL" id="JBGCUO010000001">
    <property type="protein sequence ID" value="MEY1661121.1"/>
    <property type="molecule type" value="Genomic_DNA"/>
</dbReference>
<keyword evidence="8" id="KW-1185">Reference proteome</keyword>
<keyword evidence="1" id="KW-0813">Transport</keyword>
<dbReference type="Proteomes" id="UP001562065">
    <property type="component" value="Unassembled WGS sequence"/>
</dbReference>
<keyword evidence="4" id="KW-1278">Translocase</keyword>
<keyword evidence="3 7" id="KW-0067">ATP-binding</keyword>
<dbReference type="InterPro" id="IPR003439">
    <property type="entry name" value="ABC_transporter-like_ATP-bd"/>
</dbReference>
<feature type="domain" description="ABC transporter" evidence="6">
    <location>
        <begin position="3"/>
        <end position="240"/>
    </location>
</feature>